<evidence type="ECO:0000313" key="2">
    <source>
        <dbReference type="EMBL" id="NJI01602.1"/>
    </source>
</evidence>
<feature type="transmembrane region" description="Helical" evidence="1">
    <location>
        <begin position="89"/>
        <end position="109"/>
    </location>
</feature>
<evidence type="ECO:0000256" key="1">
    <source>
        <dbReference type="SAM" id="Phobius"/>
    </source>
</evidence>
<feature type="transmembrane region" description="Helical" evidence="1">
    <location>
        <begin position="16"/>
        <end position="34"/>
    </location>
</feature>
<feature type="transmembrane region" description="Helical" evidence="1">
    <location>
        <begin position="175"/>
        <end position="198"/>
    </location>
</feature>
<name>A0A2T4MHF8_9STAP</name>
<dbReference type="PANTHER" id="PTHR35337">
    <property type="entry name" value="SLR1478 PROTEIN"/>
    <property type="match status" value="1"/>
</dbReference>
<sequence>MLNFEDTNWFKRSLKFFILSLAITIISFVLTLIVNPSIDTFKNIARKVPDSVTQAQGLEKVWEYIVHNAAMVPFQMLLLAFIPIPFFYCLNYITTSALLGVICSIAIQIDLHKGISMIISTIPHHFLELFAMCIVVSSLFKLNQSIVRKITNFFRQDKKQNYSFKTACMNLMKSYLLIALPLYILAAFTETYVSNFIYEILQ</sequence>
<dbReference type="GeneID" id="57690587"/>
<evidence type="ECO:0000313" key="3">
    <source>
        <dbReference type="Proteomes" id="UP000646308"/>
    </source>
</evidence>
<organism evidence="2 3">
    <name type="scientific">Staphylococcus agnetis</name>
    <dbReference type="NCBI Taxonomy" id="985762"/>
    <lineage>
        <taxon>Bacteria</taxon>
        <taxon>Bacillati</taxon>
        <taxon>Bacillota</taxon>
        <taxon>Bacilli</taxon>
        <taxon>Bacillales</taxon>
        <taxon>Staphylococcaceae</taxon>
        <taxon>Staphylococcus</taxon>
    </lineage>
</organism>
<comment type="caution">
    <text evidence="2">The sequence shown here is derived from an EMBL/GenBank/DDBJ whole genome shotgun (WGS) entry which is preliminary data.</text>
</comment>
<accession>A0A2T4MHF8</accession>
<protein>
    <submittedName>
        <fullName evidence="2">Stage II sporulation protein M</fullName>
    </submittedName>
</protein>
<reference evidence="2" key="1">
    <citation type="submission" date="2019-11" db="EMBL/GenBank/DDBJ databases">
        <title>Whole genome comparisons of Staphylococcus agnetis isolates from cattle and chickens.</title>
        <authorList>
            <person name="Rhoads D."/>
            <person name="Shwani A."/>
            <person name="Adkins P."/>
            <person name="Calcutt M."/>
            <person name="Middleton J."/>
        </authorList>
    </citation>
    <scope>NUCLEOTIDE SEQUENCE</scope>
    <source>
        <strain evidence="2">1387</strain>
    </source>
</reference>
<dbReference type="AlphaFoldDB" id="A0A2T4MHF8"/>
<keyword evidence="1" id="KW-0472">Membrane</keyword>
<dbReference type="InterPro" id="IPR002798">
    <property type="entry name" value="SpoIIM-like"/>
</dbReference>
<dbReference type="Proteomes" id="UP000646308">
    <property type="component" value="Unassembled WGS sequence"/>
</dbReference>
<dbReference type="Pfam" id="PF01944">
    <property type="entry name" value="SpoIIM"/>
    <property type="match status" value="1"/>
</dbReference>
<dbReference type="PANTHER" id="PTHR35337:SF1">
    <property type="entry name" value="SLR1478 PROTEIN"/>
    <property type="match status" value="1"/>
</dbReference>
<keyword evidence="1" id="KW-1133">Transmembrane helix</keyword>
<dbReference type="EMBL" id="WMFL01000029">
    <property type="protein sequence ID" value="NJI01602.1"/>
    <property type="molecule type" value="Genomic_DNA"/>
</dbReference>
<gene>
    <name evidence="2" type="ORF">GLV84_01760</name>
</gene>
<dbReference type="RefSeq" id="WP_107368943.1">
    <property type="nucleotide sequence ID" value="NZ_CP045927.1"/>
</dbReference>
<keyword evidence="1" id="KW-0812">Transmembrane</keyword>
<proteinExistence type="predicted"/>
<feature type="transmembrane region" description="Helical" evidence="1">
    <location>
        <begin position="115"/>
        <end position="140"/>
    </location>
</feature>